<evidence type="ECO:0000256" key="1">
    <source>
        <dbReference type="ARBA" id="ARBA00001974"/>
    </source>
</evidence>
<evidence type="ECO:0000313" key="7">
    <source>
        <dbReference type="EMBL" id="OGZ32245.1"/>
    </source>
</evidence>
<sequence>MPFPKKVLIIGGGFGGLRAGLDLVRHNYADLEITLIDKTGWHYFPPEYYKLIYFQKGDDITREFYEKESHRFAIPLYEIFSTEGGSAFSGGKNKKNFKLVVDEAIKINLKQNEVITKSGAKIDYDYLILALGSETEYFGNSSLKEFAYPFKTVQDALNIRNIIDELFFKKAKYEPIKILIVGGGVTGCEVGANLAETVSRLAKIHSHPQKNISIEIMEGAPNILSQLSDFARNRVLRRLENLGVKITTNNTIVEAKKGEAINKQGEIIPYDFLIWTVGVKACGITEKLNIKLEKKGLVSVDEYLRIPDFQNVFAVGDISCFKDFEGKPLAMTAQNAVWQGSYIAYTIKRLIHGRRIYKFHPKKFGFIMPLGKNYGVADLGWFKIWGLPAIWMRRLANLRYLLGILPLRRALFYWRKW</sequence>
<accession>A0A1G2F2G9</accession>
<dbReference type="PANTHER" id="PTHR42913:SF3">
    <property type="entry name" value="64 KDA MITOCHONDRIAL NADH DEHYDROGENASE (EUROFUNG)"/>
    <property type="match status" value="1"/>
</dbReference>
<reference evidence="7 8" key="1">
    <citation type="journal article" date="2016" name="Nat. Commun.">
        <title>Thousands of microbial genomes shed light on interconnected biogeochemical processes in an aquifer system.</title>
        <authorList>
            <person name="Anantharaman K."/>
            <person name="Brown C.T."/>
            <person name="Hug L.A."/>
            <person name="Sharon I."/>
            <person name="Castelle C.J."/>
            <person name="Probst A.J."/>
            <person name="Thomas B.C."/>
            <person name="Singh A."/>
            <person name="Wilkins M.J."/>
            <person name="Karaoz U."/>
            <person name="Brodie E.L."/>
            <person name="Williams K.H."/>
            <person name="Hubbard S.S."/>
            <person name="Banfield J.F."/>
        </authorList>
    </citation>
    <scope>NUCLEOTIDE SEQUENCE [LARGE SCALE GENOMIC DNA]</scope>
</reference>
<dbReference type="InterPro" id="IPR051169">
    <property type="entry name" value="NADH-Q_oxidoreductase"/>
</dbReference>
<keyword evidence="4" id="KW-0274">FAD</keyword>
<dbReference type="EMBL" id="MHMS01000011">
    <property type="protein sequence ID" value="OGZ32245.1"/>
    <property type="molecule type" value="Genomic_DNA"/>
</dbReference>
<name>A0A1G2F2G9_9BACT</name>
<dbReference type="PRINTS" id="PR00368">
    <property type="entry name" value="FADPNR"/>
</dbReference>
<dbReference type="SUPFAM" id="SSF51905">
    <property type="entry name" value="FAD/NAD(P)-binding domain"/>
    <property type="match status" value="1"/>
</dbReference>
<keyword evidence="3" id="KW-0285">Flavoprotein</keyword>
<comment type="similarity">
    <text evidence="2">Belongs to the NADH dehydrogenase family.</text>
</comment>
<feature type="domain" description="FAD/NAD(P)-binding" evidence="6">
    <location>
        <begin position="5"/>
        <end position="340"/>
    </location>
</feature>
<gene>
    <name evidence="7" type="ORF">A3H02_00895</name>
</gene>
<dbReference type="AlphaFoldDB" id="A0A1G2F2G9"/>
<evidence type="ECO:0000256" key="4">
    <source>
        <dbReference type="ARBA" id="ARBA00022827"/>
    </source>
</evidence>
<evidence type="ECO:0000256" key="2">
    <source>
        <dbReference type="ARBA" id="ARBA00005272"/>
    </source>
</evidence>
<dbReference type="GO" id="GO:0003955">
    <property type="term" value="F:NAD(P)H dehydrogenase (quinone) activity"/>
    <property type="evidence" value="ECO:0007669"/>
    <property type="project" value="TreeGrafter"/>
</dbReference>
<dbReference type="STRING" id="1801726.A3H02_00895"/>
<comment type="caution">
    <text evidence="7">The sequence shown here is derived from an EMBL/GenBank/DDBJ whole genome shotgun (WGS) entry which is preliminary data.</text>
</comment>
<dbReference type="Pfam" id="PF07992">
    <property type="entry name" value="Pyr_redox_2"/>
    <property type="match status" value="1"/>
</dbReference>
<dbReference type="InterPro" id="IPR036188">
    <property type="entry name" value="FAD/NAD-bd_sf"/>
</dbReference>
<dbReference type="Gene3D" id="3.50.50.100">
    <property type="match status" value="1"/>
</dbReference>
<dbReference type="GO" id="GO:0019646">
    <property type="term" value="P:aerobic electron transport chain"/>
    <property type="evidence" value="ECO:0007669"/>
    <property type="project" value="TreeGrafter"/>
</dbReference>
<keyword evidence="5" id="KW-0560">Oxidoreductase</keyword>
<dbReference type="InterPro" id="IPR023753">
    <property type="entry name" value="FAD/NAD-binding_dom"/>
</dbReference>
<dbReference type="PRINTS" id="PR00411">
    <property type="entry name" value="PNDRDTASEI"/>
</dbReference>
<comment type="cofactor">
    <cofactor evidence="1">
        <name>FAD</name>
        <dbReference type="ChEBI" id="CHEBI:57692"/>
    </cofactor>
</comment>
<proteinExistence type="inferred from homology"/>
<evidence type="ECO:0000256" key="5">
    <source>
        <dbReference type="ARBA" id="ARBA00023002"/>
    </source>
</evidence>
<dbReference type="Proteomes" id="UP000176787">
    <property type="component" value="Unassembled WGS sequence"/>
</dbReference>
<evidence type="ECO:0000259" key="6">
    <source>
        <dbReference type="Pfam" id="PF07992"/>
    </source>
</evidence>
<organism evidence="7 8">
    <name type="scientific">Candidatus Niyogibacteria bacterium RIFCSPLOWO2_12_FULL_41_13</name>
    <dbReference type="NCBI Taxonomy" id="1801726"/>
    <lineage>
        <taxon>Bacteria</taxon>
        <taxon>Candidatus Niyogiibacteriota</taxon>
    </lineage>
</organism>
<evidence type="ECO:0000313" key="8">
    <source>
        <dbReference type="Proteomes" id="UP000176787"/>
    </source>
</evidence>
<protein>
    <recommendedName>
        <fullName evidence="6">FAD/NAD(P)-binding domain-containing protein</fullName>
    </recommendedName>
</protein>
<dbReference type="PANTHER" id="PTHR42913">
    <property type="entry name" value="APOPTOSIS-INDUCING FACTOR 1"/>
    <property type="match status" value="1"/>
</dbReference>
<evidence type="ECO:0000256" key="3">
    <source>
        <dbReference type="ARBA" id="ARBA00022630"/>
    </source>
</evidence>